<gene>
    <name evidence="6" type="ORF">SAMN05216262_11952</name>
</gene>
<keyword evidence="7" id="KW-1185">Reference proteome</keyword>
<dbReference type="InterPro" id="IPR004369">
    <property type="entry name" value="Prolyl-tRNA_editing_YbaK/EbsC"/>
</dbReference>
<name>A0A1H7SLN9_9GAMM</name>
<dbReference type="InterPro" id="IPR007214">
    <property type="entry name" value="YbaK/aa-tRNA-synth-assoc-dom"/>
</dbReference>
<dbReference type="PANTHER" id="PTHR30411">
    <property type="entry name" value="CYTOPLASMIC PROTEIN"/>
    <property type="match status" value="1"/>
</dbReference>
<dbReference type="CDD" id="cd00002">
    <property type="entry name" value="YbaK_deacylase"/>
    <property type="match status" value="1"/>
</dbReference>
<dbReference type="Pfam" id="PF04073">
    <property type="entry name" value="tRNA_edit"/>
    <property type="match status" value="1"/>
</dbReference>
<dbReference type="SUPFAM" id="SSF55826">
    <property type="entry name" value="YbaK/ProRS associated domain"/>
    <property type="match status" value="1"/>
</dbReference>
<feature type="domain" description="YbaK/aminoacyl-tRNA synthetase-associated" evidence="5">
    <location>
        <begin position="28"/>
        <end position="143"/>
    </location>
</feature>
<dbReference type="Proteomes" id="UP000199297">
    <property type="component" value="Unassembled WGS sequence"/>
</dbReference>
<evidence type="ECO:0000256" key="4">
    <source>
        <dbReference type="PIRNR" id="PIRNR006181"/>
    </source>
</evidence>
<evidence type="ECO:0000313" key="6">
    <source>
        <dbReference type="EMBL" id="SEL73378.1"/>
    </source>
</evidence>
<evidence type="ECO:0000256" key="1">
    <source>
        <dbReference type="ARBA" id="ARBA00009798"/>
    </source>
</evidence>
<dbReference type="NCBIfam" id="TIGR00011">
    <property type="entry name" value="YbaK_EbsC"/>
    <property type="match status" value="1"/>
</dbReference>
<dbReference type="GO" id="GO:0002161">
    <property type="term" value="F:aminoacyl-tRNA deacylase activity"/>
    <property type="evidence" value="ECO:0007669"/>
    <property type="project" value="InterPro"/>
</dbReference>
<dbReference type="Gene3D" id="3.90.960.10">
    <property type="entry name" value="YbaK/aminoacyl-tRNA synthetase-associated domain"/>
    <property type="match status" value="1"/>
</dbReference>
<dbReference type="EMBL" id="FOBI01000019">
    <property type="protein sequence ID" value="SEL73378.1"/>
    <property type="molecule type" value="Genomic_DNA"/>
</dbReference>
<comment type="similarity">
    <text evidence="1 4">Belongs to the prolyl-tRNA editing family. YbaK/EbsC subfamily.</text>
</comment>
<reference evidence="7" key="1">
    <citation type="submission" date="2016-10" db="EMBL/GenBank/DDBJ databases">
        <authorList>
            <person name="Varghese N."/>
            <person name="Submissions S."/>
        </authorList>
    </citation>
    <scope>NUCLEOTIDE SEQUENCE [LARGE SCALE GENOMIC DNA]</scope>
    <source>
        <strain evidence="7">CGMCC 1.9127</strain>
    </source>
</reference>
<dbReference type="PANTHER" id="PTHR30411:SF0">
    <property type="entry name" value="CYS-TRNA(PRO)_CYS-TRNA(CYS) DEACYLASE YBAK"/>
    <property type="match status" value="1"/>
</dbReference>
<dbReference type="PIRSF" id="PIRSF006181">
    <property type="entry name" value="EbsC_YbaK"/>
    <property type="match status" value="1"/>
</dbReference>
<proteinExistence type="inferred from homology"/>
<keyword evidence="3 4" id="KW-0456">Lyase</keyword>
<dbReference type="EC" id="4.2.-.-" evidence="4"/>
<evidence type="ECO:0000256" key="2">
    <source>
        <dbReference type="ARBA" id="ARBA00022917"/>
    </source>
</evidence>
<evidence type="ECO:0000313" key="7">
    <source>
        <dbReference type="Proteomes" id="UP000199297"/>
    </source>
</evidence>
<keyword evidence="2 4" id="KW-0648">Protein biosynthesis</keyword>
<dbReference type="GO" id="GO:0016829">
    <property type="term" value="F:lyase activity"/>
    <property type="evidence" value="ECO:0007669"/>
    <property type="project" value="UniProtKB-KW"/>
</dbReference>
<dbReference type="GO" id="GO:0006412">
    <property type="term" value="P:translation"/>
    <property type="evidence" value="ECO:0007669"/>
    <property type="project" value="UniProtKB-KW"/>
</dbReference>
<organism evidence="6 7">
    <name type="scientific">Colwellia chukchiensis</name>
    <dbReference type="NCBI Taxonomy" id="641665"/>
    <lineage>
        <taxon>Bacteria</taxon>
        <taxon>Pseudomonadati</taxon>
        <taxon>Pseudomonadota</taxon>
        <taxon>Gammaproteobacteria</taxon>
        <taxon>Alteromonadales</taxon>
        <taxon>Colwelliaceae</taxon>
        <taxon>Colwellia</taxon>
    </lineage>
</organism>
<accession>A0A1H7SLN9</accession>
<dbReference type="RefSeq" id="WP_085285728.1">
    <property type="nucleotide sequence ID" value="NZ_FOBI01000019.1"/>
</dbReference>
<dbReference type="AlphaFoldDB" id="A0A1H7SLN9"/>
<protein>
    <recommendedName>
        <fullName evidence="4">Cys-tRNA(Pro)/Cys-tRNA(Cys) deacylase</fullName>
        <ecNumber evidence="4">4.2.-.-</ecNumber>
    </recommendedName>
</protein>
<sequence length="160" mass="17309">MTPAIKQLEDLSFSYQLHQYQHDSNCQSYGEEAIAKLQVNAAQVFKTLVVQVDNHELAVAIIPVLSTLNLKKMAKSLNAKKVLMAEAKVVQKSTGYVLGGVSPFGQKKPLTTLLDDSAENLTTLFVSGGKRGLEIETSPQSLIQTLNATYASIGNKVTVS</sequence>
<evidence type="ECO:0000259" key="5">
    <source>
        <dbReference type="Pfam" id="PF04073"/>
    </source>
</evidence>
<dbReference type="STRING" id="641665.GCA_002104455_01414"/>
<evidence type="ECO:0000256" key="3">
    <source>
        <dbReference type="ARBA" id="ARBA00023239"/>
    </source>
</evidence>
<dbReference type="InterPro" id="IPR036754">
    <property type="entry name" value="YbaK/aa-tRNA-synt-asso_dom_sf"/>
</dbReference>
<dbReference type="OrthoDB" id="9809296at2"/>